<organism evidence="2 3">
    <name type="scientific">Paenibacillus solisilvae</name>
    <dbReference type="NCBI Taxonomy" id="2486751"/>
    <lineage>
        <taxon>Bacteria</taxon>
        <taxon>Bacillati</taxon>
        <taxon>Bacillota</taxon>
        <taxon>Bacilli</taxon>
        <taxon>Bacillales</taxon>
        <taxon>Paenibacillaceae</taxon>
        <taxon>Paenibacillus</taxon>
    </lineage>
</organism>
<evidence type="ECO:0000313" key="3">
    <source>
        <dbReference type="Proteomes" id="UP001596047"/>
    </source>
</evidence>
<comment type="caution">
    <text evidence="2">The sequence shown here is derived from an EMBL/GenBank/DDBJ whole genome shotgun (WGS) entry which is preliminary data.</text>
</comment>
<dbReference type="Proteomes" id="UP001596047">
    <property type="component" value="Unassembled WGS sequence"/>
</dbReference>
<proteinExistence type="predicted"/>
<gene>
    <name evidence="2" type="ORF">ACFPYJ_31150</name>
</gene>
<reference evidence="3" key="1">
    <citation type="journal article" date="2019" name="Int. J. Syst. Evol. Microbiol.">
        <title>The Global Catalogue of Microorganisms (GCM) 10K type strain sequencing project: providing services to taxonomists for standard genome sequencing and annotation.</title>
        <authorList>
            <consortium name="The Broad Institute Genomics Platform"/>
            <consortium name="The Broad Institute Genome Sequencing Center for Infectious Disease"/>
            <person name="Wu L."/>
            <person name="Ma J."/>
        </authorList>
    </citation>
    <scope>NUCLEOTIDE SEQUENCE [LARGE SCALE GENOMIC DNA]</scope>
    <source>
        <strain evidence="3">CGMCC 1.3240</strain>
    </source>
</reference>
<dbReference type="EMBL" id="JBHSOW010000127">
    <property type="protein sequence ID" value="MFC5653499.1"/>
    <property type="molecule type" value="Genomic_DNA"/>
</dbReference>
<keyword evidence="3" id="KW-1185">Reference proteome</keyword>
<accession>A0ABW0W8W2</accession>
<name>A0ABW0W8W2_9BACL</name>
<dbReference type="RefSeq" id="WP_379192153.1">
    <property type="nucleotide sequence ID" value="NZ_JBHSOW010000127.1"/>
</dbReference>
<keyword evidence="1" id="KW-1133">Transmembrane helix</keyword>
<sequence>MEDLKQAYELLGLEEGAAREDVEKRYFLLIRRARSSKQRVESDAEADLSSSAPNLEDVNHAYKLILAAEDQKTQEAFNETAYGKYKKMAGSAEKVDHFFSYYKFHLLGAIAVILILVFGIKAYVDHRHEQAELAKLPPADVTVSFFGDYISDQGSYPSSDDIEPMQNKLLAQFPEWKRVVVFMTYVPSEMKSQQDSALLQKSMLDLITNKPDIYILDKVNFMKLAMDGGLLPLDDKLQALDKNKLMKTATKDNPSEEHVYGYDITASPLFKDLPIHGKEYIAGVRFDTKKLDSALHLIEKYAAAK</sequence>
<feature type="transmembrane region" description="Helical" evidence="1">
    <location>
        <begin position="104"/>
        <end position="124"/>
    </location>
</feature>
<keyword evidence="1" id="KW-0472">Membrane</keyword>
<dbReference type="Gene3D" id="3.40.190.10">
    <property type="entry name" value="Periplasmic binding protein-like II"/>
    <property type="match status" value="1"/>
</dbReference>
<protein>
    <submittedName>
        <fullName evidence="2">J domain-containing protein</fullName>
    </submittedName>
</protein>
<evidence type="ECO:0000256" key="1">
    <source>
        <dbReference type="SAM" id="Phobius"/>
    </source>
</evidence>
<evidence type="ECO:0000313" key="2">
    <source>
        <dbReference type="EMBL" id="MFC5653499.1"/>
    </source>
</evidence>
<keyword evidence="1" id="KW-0812">Transmembrane</keyword>